<keyword evidence="4" id="KW-0456">Lyase</keyword>
<dbReference type="InterPro" id="IPR006913">
    <property type="entry name" value="CENP-V/GFA"/>
</dbReference>
<protein>
    <submittedName>
        <fullName evidence="6">GFA family protein</fullName>
    </submittedName>
</protein>
<evidence type="ECO:0000313" key="6">
    <source>
        <dbReference type="EMBL" id="MCF2871407.1"/>
    </source>
</evidence>
<dbReference type="InterPro" id="IPR011057">
    <property type="entry name" value="Mss4-like_sf"/>
</dbReference>
<reference evidence="6 7" key="1">
    <citation type="submission" date="2022-01" db="EMBL/GenBank/DDBJ databases">
        <title>Octadecabacter sp. nov., isolated from a marine alga.</title>
        <authorList>
            <person name="Jin M.S."/>
            <person name="Kim H.M."/>
            <person name="Han D.M."/>
            <person name="Jung J.J."/>
            <person name="Jeon C.O."/>
        </authorList>
    </citation>
    <scope>NUCLEOTIDE SEQUENCE [LARGE SCALE GENOMIC DNA]</scope>
    <source>
        <strain evidence="6 7">G9-8</strain>
    </source>
</reference>
<dbReference type="Gene3D" id="3.90.1590.10">
    <property type="entry name" value="glutathione-dependent formaldehyde- activating enzyme (gfa)"/>
    <property type="match status" value="1"/>
</dbReference>
<comment type="caution">
    <text evidence="6">The sequence shown here is derived from an EMBL/GenBank/DDBJ whole genome shotgun (WGS) entry which is preliminary data.</text>
</comment>
<dbReference type="PANTHER" id="PTHR33337">
    <property type="entry name" value="GFA DOMAIN-CONTAINING PROTEIN"/>
    <property type="match status" value="1"/>
</dbReference>
<accession>A0ABS9CVW3</accession>
<dbReference type="RefSeq" id="WP_235225669.1">
    <property type="nucleotide sequence ID" value="NZ_JAKGAQ010000002.1"/>
</dbReference>
<dbReference type="SUPFAM" id="SSF51316">
    <property type="entry name" value="Mss4-like"/>
    <property type="match status" value="1"/>
</dbReference>
<sequence>MSADLRDPYRRQGVLHGRCLCGDVRITVDGDYIAAIGACHCIMCQRNNGVVFAAFEASADAVSATGPVRTYASSEFAERTFCGTCGSPLWLRDTKGTYASAYELMPGLFADAAAFPLISEIYHDRAPAYVTLAGDHRRMTRADYEQKNLHIEGDMR</sequence>
<evidence type="ECO:0000256" key="2">
    <source>
        <dbReference type="ARBA" id="ARBA00022723"/>
    </source>
</evidence>
<dbReference type="PANTHER" id="PTHR33337:SF40">
    <property type="entry name" value="CENP-V_GFA DOMAIN-CONTAINING PROTEIN-RELATED"/>
    <property type="match status" value="1"/>
</dbReference>
<keyword evidence="2" id="KW-0479">Metal-binding</keyword>
<keyword evidence="3" id="KW-0862">Zinc</keyword>
<dbReference type="Pfam" id="PF04828">
    <property type="entry name" value="GFA"/>
    <property type="match status" value="1"/>
</dbReference>
<keyword evidence="7" id="KW-1185">Reference proteome</keyword>
<evidence type="ECO:0000259" key="5">
    <source>
        <dbReference type="PROSITE" id="PS51891"/>
    </source>
</evidence>
<evidence type="ECO:0000256" key="3">
    <source>
        <dbReference type="ARBA" id="ARBA00022833"/>
    </source>
</evidence>
<evidence type="ECO:0000256" key="1">
    <source>
        <dbReference type="ARBA" id="ARBA00005495"/>
    </source>
</evidence>
<feature type="domain" description="CENP-V/GFA" evidence="5">
    <location>
        <begin position="15"/>
        <end position="123"/>
    </location>
</feature>
<dbReference type="EMBL" id="JAKGAQ010000002">
    <property type="protein sequence ID" value="MCF2871407.1"/>
    <property type="molecule type" value="Genomic_DNA"/>
</dbReference>
<dbReference type="PROSITE" id="PS51891">
    <property type="entry name" value="CENP_V_GFA"/>
    <property type="match status" value="1"/>
</dbReference>
<proteinExistence type="inferred from homology"/>
<comment type="similarity">
    <text evidence="1">Belongs to the Gfa family.</text>
</comment>
<evidence type="ECO:0000256" key="4">
    <source>
        <dbReference type="ARBA" id="ARBA00023239"/>
    </source>
</evidence>
<dbReference type="Proteomes" id="UP001200557">
    <property type="component" value="Unassembled WGS sequence"/>
</dbReference>
<gene>
    <name evidence="6" type="ORF">L0664_10065</name>
</gene>
<name>A0ABS9CVW3_9RHOB</name>
<evidence type="ECO:0000313" key="7">
    <source>
        <dbReference type="Proteomes" id="UP001200557"/>
    </source>
</evidence>
<organism evidence="6 7">
    <name type="scientific">Octadecabacter dasysiphoniae</name>
    <dbReference type="NCBI Taxonomy" id="2909341"/>
    <lineage>
        <taxon>Bacteria</taxon>
        <taxon>Pseudomonadati</taxon>
        <taxon>Pseudomonadota</taxon>
        <taxon>Alphaproteobacteria</taxon>
        <taxon>Rhodobacterales</taxon>
        <taxon>Roseobacteraceae</taxon>
        <taxon>Octadecabacter</taxon>
    </lineage>
</organism>